<feature type="signal peptide" evidence="2">
    <location>
        <begin position="1"/>
        <end position="22"/>
    </location>
</feature>
<protein>
    <submittedName>
        <fullName evidence="3">Alpha/beta hydrolase</fullName>
    </submittedName>
</protein>
<feature type="chain" id="PRO_5045382057" evidence="2">
    <location>
        <begin position="23"/>
        <end position="376"/>
    </location>
</feature>
<dbReference type="GO" id="GO:0016787">
    <property type="term" value="F:hydrolase activity"/>
    <property type="evidence" value="ECO:0007669"/>
    <property type="project" value="UniProtKB-KW"/>
</dbReference>
<dbReference type="RefSeq" id="WP_167932627.1">
    <property type="nucleotide sequence ID" value="NZ_JAAVJB010000036.1"/>
</dbReference>
<dbReference type="EMBL" id="JAAVJB010000036">
    <property type="protein sequence ID" value="NJP66102.1"/>
    <property type="molecule type" value="Genomic_DNA"/>
</dbReference>
<sequence>MRARTAAAMTATTLLGSAAAIAAAGRRGGRTALRPPARDAVPAGFRNDGLTVLAADERHITFTRTPDPLPPGRYAVTWAAGRAELGPPEADTGTDGTPRRRLLRTVGGPPAPGTRLTLTPQLHTGDPRSALGIDYADTEIPSELGPLPAWFVPGARDLWVIALHGIGTTRAFALNLLPFLAEQELPVLVPAYRGDPGTRSAPDRLSRLGAAEWRDADAALRHAAGYGARRVLLLGWSVGATMALCAAARSPLHGRIAGLVLDSPVLHRATTVRALAAERGVRRPLLPLAVAAAAGATGPDAVPDLPRRPSGAPLPALVAHGPDDRIAPWEPSRALAARHPEAVSTHVARRAGHAAIWNADPAAYEEELRRFITPLL</sequence>
<gene>
    <name evidence="3" type="ORF">HCJ92_07305</name>
</gene>
<evidence type="ECO:0000256" key="1">
    <source>
        <dbReference type="SAM" id="MobiDB-lite"/>
    </source>
</evidence>
<dbReference type="InterPro" id="IPR029058">
    <property type="entry name" value="AB_hydrolase_fold"/>
</dbReference>
<organism evidence="3 4">
    <name type="scientific">Streptomyces spiramenti</name>
    <dbReference type="NCBI Taxonomy" id="2720606"/>
    <lineage>
        <taxon>Bacteria</taxon>
        <taxon>Bacillati</taxon>
        <taxon>Actinomycetota</taxon>
        <taxon>Actinomycetes</taxon>
        <taxon>Kitasatosporales</taxon>
        <taxon>Streptomycetaceae</taxon>
        <taxon>Streptomyces</taxon>
    </lineage>
</organism>
<evidence type="ECO:0000313" key="3">
    <source>
        <dbReference type="EMBL" id="NJP66102.1"/>
    </source>
</evidence>
<name>A0ABX1AP47_9ACTN</name>
<keyword evidence="3" id="KW-0378">Hydrolase</keyword>
<evidence type="ECO:0000256" key="2">
    <source>
        <dbReference type="SAM" id="SignalP"/>
    </source>
</evidence>
<evidence type="ECO:0000313" key="4">
    <source>
        <dbReference type="Proteomes" id="UP000746503"/>
    </source>
</evidence>
<keyword evidence="4" id="KW-1185">Reference proteome</keyword>
<dbReference type="Gene3D" id="3.40.50.1820">
    <property type="entry name" value="alpha/beta hydrolase"/>
    <property type="match status" value="1"/>
</dbReference>
<comment type="caution">
    <text evidence="3">The sequence shown here is derived from an EMBL/GenBank/DDBJ whole genome shotgun (WGS) entry which is preliminary data.</text>
</comment>
<keyword evidence="2" id="KW-0732">Signal</keyword>
<proteinExistence type="predicted"/>
<dbReference type="SUPFAM" id="SSF53474">
    <property type="entry name" value="alpha/beta-Hydrolases"/>
    <property type="match status" value="1"/>
</dbReference>
<reference evidence="3 4" key="1">
    <citation type="submission" date="2020-03" db="EMBL/GenBank/DDBJ databases">
        <title>Draft genome of Streptomyces sp. ventii, isolated from the Axial Seamount in the Pacific Ocean, and resequencing of the two type strains Streptomyces lonarensis strain NCL 716 and Streptomyces bohaiensis strain 11A07.</title>
        <authorList>
            <person name="Loughran R.M."/>
            <person name="Pfannmuller K.M."/>
            <person name="Wasson B.J."/>
            <person name="Deadmond M.C."/>
            <person name="Paddock B.E."/>
            <person name="Koyack M.J."/>
            <person name="Gallegos D.A."/>
            <person name="Mitchell E.A."/>
            <person name="Ushijima B."/>
            <person name="Saw J.H."/>
            <person name="Mcphail K.L."/>
            <person name="Videau P."/>
        </authorList>
    </citation>
    <scope>NUCLEOTIDE SEQUENCE [LARGE SCALE GENOMIC DNA]</scope>
    <source>
        <strain evidence="4">5675061</strain>
    </source>
</reference>
<dbReference type="Proteomes" id="UP000746503">
    <property type="component" value="Unassembled WGS sequence"/>
</dbReference>
<feature type="region of interest" description="Disordered" evidence="1">
    <location>
        <begin position="297"/>
        <end position="317"/>
    </location>
</feature>
<accession>A0ABX1AP47</accession>